<dbReference type="GO" id="GO:0003987">
    <property type="term" value="F:acetate-CoA ligase activity"/>
    <property type="evidence" value="ECO:0007669"/>
    <property type="project" value="UniProtKB-UniRule"/>
</dbReference>
<dbReference type="InterPro" id="IPR032387">
    <property type="entry name" value="ACAS_N"/>
</dbReference>
<feature type="domain" description="Acetyl-coenzyme A synthetase N-terminal" evidence="9">
    <location>
        <begin position="40"/>
        <end position="100"/>
    </location>
</feature>
<dbReference type="InterPro" id="IPR042099">
    <property type="entry name" value="ANL_N_sf"/>
</dbReference>
<comment type="similarity">
    <text evidence="1 5">Belongs to the ATP-dependent AMP-binding enzyme family.</text>
</comment>
<dbReference type="Gene3D" id="3.40.50.12780">
    <property type="entry name" value="N-terminal domain of ligase-like"/>
    <property type="match status" value="1"/>
</dbReference>
<dbReference type="SUPFAM" id="SSF56801">
    <property type="entry name" value="Acetyl-CoA synthetase-like"/>
    <property type="match status" value="1"/>
</dbReference>
<reference evidence="10 11" key="1">
    <citation type="journal article" date="2019" name="Sci. Rep.">
        <title>Orb-weaving spider Araneus ventricosus genome elucidates the spidroin gene catalogue.</title>
        <authorList>
            <person name="Kono N."/>
            <person name="Nakamura H."/>
            <person name="Ohtoshi R."/>
            <person name="Moran D.A.P."/>
            <person name="Shinohara A."/>
            <person name="Yoshida Y."/>
            <person name="Fujiwara M."/>
            <person name="Mori M."/>
            <person name="Tomita M."/>
            <person name="Arakawa K."/>
        </authorList>
    </citation>
    <scope>NUCLEOTIDE SEQUENCE [LARGE SCALE GENOMIC DNA]</scope>
</reference>
<evidence type="ECO:0000256" key="5">
    <source>
        <dbReference type="RuleBase" id="RU361147"/>
    </source>
</evidence>
<dbReference type="FunFam" id="3.30.300.30:FF:000004">
    <property type="entry name" value="Acetyl-coenzyme A synthetase"/>
    <property type="match status" value="1"/>
</dbReference>
<evidence type="ECO:0000256" key="4">
    <source>
        <dbReference type="ARBA" id="ARBA00022840"/>
    </source>
</evidence>
<keyword evidence="3 5" id="KW-0547">Nucleotide-binding</keyword>
<organism evidence="10 11">
    <name type="scientific">Araneus ventricosus</name>
    <name type="common">Orbweaver spider</name>
    <name type="synonym">Epeira ventricosa</name>
    <dbReference type="NCBI Taxonomy" id="182803"/>
    <lineage>
        <taxon>Eukaryota</taxon>
        <taxon>Metazoa</taxon>
        <taxon>Ecdysozoa</taxon>
        <taxon>Arthropoda</taxon>
        <taxon>Chelicerata</taxon>
        <taxon>Arachnida</taxon>
        <taxon>Araneae</taxon>
        <taxon>Araneomorphae</taxon>
        <taxon>Entelegynae</taxon>
        <taxon>Araneoidea</taxon>
        <taxon>Araneidae</taxon>
        <taxon>Araneus</taxon>
    </lineage>
</organism>
<evidence type="ECO:0000256" key="6">
    <source>
        <dbReference type="SAM" id="MobiDB-lite"/>
    </source>
</evidence>
<dbReference type="InterPro" id="IPR020845">
    <property type="entry name" value="AMP-binding_CS"/>
</dbReference>
<comment type="catalytic activity">
    <reaction evidence="5">
        <text>acetate + ATP + CoA = acetyl-CoA + AMP + diphosphate</text>
        <dbReference type="Rhea" id="RHEA:23176"/>
        <dbReference type="ChEBI" id="CHEBI:30089"/>
        <dbReference type="ChEBI" id="CHEBI:30616"/>
        <dbReference type="ChEBI" id="CHEBI:33019"/>
        <dbReference type="ChEBI" id="CHEBI:57287"/>
        <dbReference type="ChEBI" id="CHEBI:57288"/>
        <dbReference type="ChEBI" id="CHEBI:456215"/>
        <dbReference type="EC" id="6.2.1.1"/>
    </reaction>
</comment>
<evidence type="ECO:0000256" key="3">
    <source>
        <dbReference type="ARBA" id="ARBA00022741"/>
    </source>
</evidence>
<dbReference type="AlphaFoldDB" id="A0A4Y2L1B6"/>
<dbReference type="Pfam" id="PF13193">
    <property type="entry name" value="AMP-binding_C"/>
    <property type="match status" value="1"/>
</dbReference>
<dbReference type="GO" id="GO:0005524">
    <property type="term" value="F:ATP binding"/>
    <property type="evidence" value="ECO:0007669"/>
    <property type="project" value="UniProtKB-UniRule"/>
</dbReference>
<dbReference type="PANTHER" id="PTHR24095">
    <property type="entry name" value="ACETYL-COENZYME A SYNTHETASE"/>
    <property type="match status" value="1"/>
</dbReference>
<keyword evidence="4 5" id="KW-0067">ATP-binding</keyword>
<feature type="compositionally biased region" description="Basic and acidic residues" evidence="6">
    <location>
        <begin position="9"/>
        <end position="19"/>
    </location>
</feature>
<dbReference type="EC" id="6.2.1.1" evidence="5"/>
<dbReference type="EMBL" id="BGPR01005227">
    <property type="protein sequence ID" value="GBN08070.1"/>
    <property type="molecule type" value="Genomic_DNA"/>
</dbReference>
<evidence type="ECO:0000256" key="2">
    <source>
        <dbReference type="ARBA" id="ARBA00022598"/>
    </source>
</evidence>
<dbReference type="InterPro" id="IPR025110">
    <property type="entry name" value="AMP-bd_C"/>
</dbReference>
<accession>A0A4Y2L1B6</accession>
<dbReference type="Gene3D" id="3.30.300.30">
    <property type="match status" value="1"/>
</dbReference>
<keyword evidence="11" id="KW-1185">Reference proteome</keyword>
<dbReference type="GO" id="GO:0019427">
    <property type="term" value="P:acetyl-CoA biosynthetic process from acetate"/>
    <property type="evidence" value="ECO:0007669"/>
    <property type="project" value="InterPro"/>
</dbReference>
<protein>
    <recommendedName>
        <fullName evidence="5">Acetyl-coenzyme A synthetase</fullName>
        <ecNumber evidence="5">6.2.1.1</ecNumber>
    </recommendedName>
</protein>
<keyword evidence="2 5" id="KW-0436">Ligase</keyword>
<dbReference type="CDD" id="cd05966">
    <property type="entry name" value="ACS"/>
    <property type="match status" value="1"/>
</dbReference>
<evidence type="ECO:0000256" key="1">
    <source>
        <dbReference type="ARBA" id="ARBA00006432"/>
    </source>
</evidence>
<dbReference type="Pfam" id="PF16177">
    <property type="entry name" value="ACAS_N"/>
    <property type="match status" value="1"/>
</dbReference>
<evidence type="ECO:0000259" key="7">
    <source>
        <dbReference type="Pfam" id="PF00501"/>
    </source>
</evidence>
<dbReference type="InterPro" id="IPR011904">
    <property type="entry name" value="Ac_CoA_lig"/>
</dbReference>
<feature type="domain" description="AMP-dependent synthetase/ligase" evidence="7">
    <location>
        <begin position="110"/>
        <end position="518"/>
    </location>
</feature>
<dbReference type="PROSITE" id="PS00455">
    <property type="entry name" value="AMP_BINDING"/>
    <property type="match status" value="1"/>
</dbReference>
<evidence type="ECO:0000313" key="10">
    <source>
        <dbReference type="EMBL" id="GBN08070.1"/>
    </source>
</evidence>
<sequence length="694" mass="77672">MPDFAVNGHSEKTNSHPEKTSTQTPKVRFANLKIECMDDYHKVYKLSVENPEIFWTRIADEFTWKTKPNENCCSFNFDPTKGPVSIKWFETGETNLCYNALDLNIQKGLGNKIAYYWEGNDIHERKSITYRHLLKMVCKFANVLKDKGVKKGDRVTIYMPMIIEAVAAMLACTRIGAVHNVVFGGFSSDSLAERMMDSQSRILVTADGFWRGNKLINLKLLADGAIKQCSSRHLQVKTIVVRHLGESLNNNINGFKTHRTNKATPDTQIPWDPDVDSWWHEEMDVTPVNCEPEWVESEHPLFILYTSGSTGKPKGVLHTTAGYMIYAATTFQFVFAHKPTDVYFCTADVGWITGHTYGVYGPMLQGATCVLFQGIPTHPDPGRYWAVIEHYNVTKFYTAPTAIRTLMKYGDSYVKSYNLESLEVLGSVGEPINPEAWQWYHTLVGGSKCSIVDTYWQSETGGHVLTPLPGCTPLKPGSATFPFFGVVPVILNDHGEEIEGPGEGYLAFKKPWPGMMRSLYGNYERFAVAYFSKFPGYYCTGDGARRDSDGYYWITGRMDDMLNVSGHLLSTAEVESALVEHSSCVESAVVSLPHPLKGECLYCFVVLEEGIKPAADLIGKLKDQVRSKIGALASPDHIHFANALPKTRSGKILRRILRKIARNDRDLGDTSTLAEESVVQELFDTRPAALDGHS</sequence>
<comment type="caution">
    <text evidence="10">The sequence shown here is derived from an EMBL/GenBank/DDBJ whole genome shotgun (WGS) entry which is preliminary data.</text>
</comment>
<dbReference type="GO" id="GO:0016208">
    <property type="term" value="F:AMP binding"/>
    <property type="evidence" value="ECO:0007669"/>
    <property type="project" value="InterPro"/>
</dbReference>
<dbReference type="InterPro" id="IPR045851">
    <property type="entry name" value="AMP-bd_C_sf"/>
</dbReference>
<dbReference type="NCBIfam" id="NF001208">
    <property type="entry name" value="PRK00174.1"/>
    <property type="match status" value="1"/>
</dbReference>
<dbReference type="Proteomes" id="UP000499080">
    <property type="component" value="Unassembled WGS sequence"/>
</dbReference>
<feature type="domain" description="AMP-binding enzyme C-terminal" evidence="8">
    <location>
        <begin position="573"/>
        <end position="651"/>
    </location>
</feature>
<name>A0A4Y2L1B6_ARAVE</name>
<evidence type="ECO:0000313" key="11">
    <source>
        <dbReference type="Proteomes" id="UP000499080"/>
    </source>
</evidence>
<gene>
    <name evidence="10" type="primary">AcCoAS_1</name>
    <name evidence="10" type="ORF">AVEN_61290_1</name>
</gene>
<proteinExistence type="inferred from homology"/>
<dbReference type="Pfam" id="PF00501">
    <property type="entry name" value="AMP-binding"/>
    <property type="match status" value="1"/>
</dbReference>
<dbReference type="PANTHER" id="PTHR24095:SF244">
    <property type="entry name" value="ACETYL-COENZYME A SYNTHETASE"/>
    <property type="match status" value="1"/>
</dbReference>
<evidence type="ECO:0000259" key="8">
    <source>
        <dbReference type="Pfam" id="PF13193"/>
    </source>
</evidence>
<dbReference type="NCBIfam" id="TIGR02188">
    <property type="entry name" value="Ac_CoA_lig_AcsA"/>
    <property type="match status" value="1"/>
</dbReference>
<dbReference type="FunFam" id="3.40.50.12780:FF:000001">
    <property type="entry name" value="Acetyl-coenzyme A synthetase"/>
    <property type="match status" value="1"/>
</dbReference>
<evidence type="ECO:0000259" key="9">
    <source>
        <dbReference type="Pfam" id="PF16177"/>
    </source>
</evidence>
<feature type="region of interest" description="Disordered" evidence="6">
    <location>
        <begin position="1"/>
        <end position="24"/>
    </location>
</feature>
<dbReference type="OrthoDB" id="1706066at2759"/>
<dbReference type="InterPro" id="IPR000873">
    <property type="entry name" value="AMP-dep_synth/lig_dom"/>
</dbReference>